<keyword evidence="3" id="KW-1185">Reference proteome</keyword>
<sequence>MARAHLAPAHAWPAGGCRGAPPRAKRVRGSPSIPAAHHLLMPGARATARARVPHRIATRPCPRVRAASLPARLRLGVRDRLGPGAPLALLCTDADGCSAPARASAHAAVSYGVTTAQHAASGGSRTDGMRTPGPVTYAALQGRPPWNEKRTRAGVRL</sequence>
<evidence type="ECO:0000256" key="1">
    <source>
        <dbReference type="SAM" id="MobiDB-lite"/>
    </source>
</evidence>
<evidence type="ECO:0000313" key="2">
    <source>
        <dbReference type="EMBL" id="PCH34956.1"/>
    </source>
</evidence>
<organism evidence="2 3">
    <name type="scientific">Wolfiporia cocos (strain MD-104)</name>
    <name type="common">Brown rot fungus</name>
    <dbReference type="NCBI Taxonomy" id="742152"/>
    <lineage>
        <taxon>Eukaryota</taxon>
        <taxon>Fungi</taxon>
        <taxon>Dikarya</taxon>
        <taxon>Basidiomycota</taxon>
        <taxon>Agaricomycotina</taxon>
        <taxon>Agaricomycetes</taxon>
        <taxon>Polyporales</taxon>
        <taxon>Phaeolaceae</taxon>
        <taxon>Wolfiporia</taxon>
    </lineage>
</organism>
<dbReference type="Proteomes" id="UP000218811">
    <property type="component" value="Unassembled WGS sequence"/>
</dbReference>
<protein>
    <submittedName>
        <fullName evidence="2">Uncharacterized protein</fullName>
    </submittedName>
</protein>
<dbReference type="EMBL" id="KB467843">
    <property type="protein sequence ID" value="PCH34956.1"/>
    <property type="molecule type" value="Genomic_DNA"/>
</dbReference>
<dbReference type="AlphaFoldDB" id="A0A2H3IYB6"/>
<name>A0A2H3IYB6_WOLCO</name>
<reference evidence="2 3" key="1">
    <citation type="journal article" date="2012" name="Science">
        <title>The Paleozoic origin of enzymatic lignin decomposition reconstructed from 31 fungal genomes.</title>
        <authorList>
            <person name="Floudas D."/>
            <person name="Binder M."/>
            <person name="Riley R."/>
            <person name="Barry K."/>
            <person name="Blanchette R.A."/>
            <person name="Henrissat B."/>
            <person name="Martinez A.T."/>
            <person name="Otillar R."/>
            <person name="Spatafora J.W."/>
            <person name="Yadav J.S."/>
            <person name="Aerts A."/>
            <person name="Benoit I."/>
            <person name="Boyd A."/>
            <person name="Carlson A."/>
            <person name="Copeland A."/>
            <person name="Coutinho P.M."/>
            <person name="de Vries R.P."/>
            <person name="Ferreira P."/>
            <person name="Findley K."/>
            <person name="Foster B."/>
            <person name="Gaskell J."/>
            <person name="Glotzer D."/>
            <person name="Gorecki P."/>
            <person name="Heitman J."/>
            <person name="Hesse C."/>
            <person name="Hori C."/>
            <person name="Igarashi K."/>
            <person name="Jurgens J.A."/>
            <person name="Kallen N."/>
            <person name="Kersten P."/>
            <person name="Kohler A."/>
            <person name="Kuees U."/>
            <person name="Kumar T.K.A."/>
            <person name="Kuo A."/>
            <person name="LaButti K."/>
            <person name="Larrondo L.F."/>
            <person name="Lindquist E."/>
            <person name="Ling A."/>
            <person name="Lombard V."/>
            <person name="Lucas S."/>
            <person name="Lundell T."/>
            <person name="Martin R."/>
            <person name="McLaughlin D.J."/>
            <person name="Morgenstern I."/>
            <person name="Morin E."/>
            <person name="Murat C."/>
            <person name="Nagy L.G."/>
            <person name="Nolan M."/>
            <person name="Ohm R.A."/>
            <person name="Patyshakuliyeva A."/>
            <person name="Rokas A."/>
            <person name="Ruiz-Duenas F.J."/>
            <person name="Sabat G."/>
            <person name="Salamov A."/>
            <person name="Samejima M."/>
            <person name="Schmutz J."/>
            <person name="Slot J.C."/>
            <person name="St John F."/>
            <person name="Stenlid J."/>
            <person name="Sun H."/>
            <person name="Sun S."/>
            <person name="Syed K."/>
            <person name="Tsang A."/>
            <person name="Wiebenga A."/>
            <person name="Young D."/>
            <person name="Pisabarro A."/>
            <person name="Eastwood D.C."/>
            <person name="Martin F."/>
            <person name="Cullen D."/>
            <person name="Grigoriev I.V."/>
            <person name="Hibbett D.S."/>
        </authorList>
    </citation>
    <scope>NUCLEOTIDE SEQUENCE [LARGE SCALE GENOMIC DNA]</scope>
    <source>
        <strain evidence="2 3">MD-104</strain>
    </source>
</reference>
<evidence type="ECO:0000313" key="3">
    <source>
        <dbReference type="Proteomes" id="UP000218811"/>
    </source>
</evidence>
<accession>A0A2H3IYB6</accession>
<proteinExistence type="predicted"/>
<gene>
    <name evidence="2" type="ORF">WOLCODRAFT_27545</name>
</gene>
<feature type="region of interest" description="Disordered" evidence="1">
    <location>
        <begin position="1"/>
        <end position="29"/>
    </location>
</feature>